<dbReference type="PROSITE" id="PS50801">
    <property type="entry name" value="STAS"/>
    <property type="match status" value="1"/>
</dbReference>
<name>A0A7W2KJW7_9PSED</name>
<dbReference type="PANTHER" id="PTHR33495">
    <property type="entry name" value="ANTI-SIGMA FACTOR ANTAGONIST TM_1081-RELATED-RELATED"/>
    <property type="match status" value="1"/>
</dbReference>
<dbReference type="AlphaFoldDB" id="A0A7W2KJW7"/>
<dbReference type="SUPFAM" id="SSF52091">
    <property type="entry name" value="SpoIIaa-like"/>
    <property type="match status" value="1"/>
</dbReference>
<feature type="domain" description="STAS" evidence="1">
    <location>
        <begin position="3"/>
        <end position="100"/>
    </location>
</feature>
<comment type="caution">
    <text evidence="2">The sequence shown here is derived from an EMBL/GenBank/DDBJ whole genome shotgun (WGS) entry which is preliminary data.</text>
</comment>
<evidence type="ECO:0000259" key="1">
    <source>
        <dbReference type="PROSITE" id="PS50801"/>
    </source>
</evidence>
<dbReference type="CDD" id="cd07043">
    <property type="entry name" value="STAS_anti-anti-sigma_factors"/>
    <property type="match status" value="1"/>
</dbReference>
<dbReference type="RefSeq" id="WP_054911382.1">
    <property type="nucleotide sequence ID" value="NZ_BQIO01000003.1"/>
</dbReference>
<dbReference type="GO" id="GO:0043856">
    <property type="term" value="F:anti-sigma factor antagonist activity"/>
    <property type="evidence" value="ECO:0007669"/>
    <property type="project" value="TreeGrafter"/>
</dbReference>
<dbReference type="Gene3D" id="3.30.750.24">
    <property type="entry name" value="STAS domain"/>
    <property type="match status" value="1"/>
</dbReference>
<gene>
    <name evidence="2" type="ORF">H4C80_22695</name>
</gene>
<dbReference type="InterPro" id="IPR036513">
    <property type="entry name" value="STAS_dom_sf"/>
</dbReference>
<organism evidence="2 3">
    <name type="scientific">Pseudomonas juntendi</name>
    <dbReference type="NCBI Taxonomy" id="2666183"/>
    <lineage>
        <taxon>Bacteria</taxon>
        <taxon>Pseudomonadati</taxon>
        <taxon>Pseudomonadota</taxon>
        <taxon>Gammaproteobacteria</taxon>
        <taxon>Pseudomonadales</taxon>
        <taxon>Pseudomonadaceae</taxon>
        <taxon>Pseudomonas</taxon>
    </lineage>
</organism>
<reference evidence="2 3" key="1">
    <citation type="submission" date="2020-07" db="EMBL/GenBank/DDBJ databases">
        <title>Diversity of carbapenemase encoding genes among Pseudomonas putida group clinical isolates in a tertiary Brazilian hospital.</title>
        <authorList>
            <person name="Alberto-Lei F."/>
            <person name="Nodari C.S."/>
            <person name="Streling A.P."/>
            <person name="Paulino J.T."/>
            <person name="Bessa-Neto F.O."/>
            <person name="Cayo R."/>
            <person name="Gales A.C."/>
        </authorList>
    </citation>
    <scope>NUCLEOTIDE SEQUENCE [LARGE SCALE GENOMIC DNA]</scope>
    <source>
        <strain evidence="2 3">12815</strain>
    </source>
</reference>
<protein>
    <submittedName>
        <fullName evidence="2">STAS domain-containing protein</fullName>
    </submittedName>
</protein>
<accession>A0A7W2KJW7</accession>
<evidence type="ECO:0000313" key="3">
    <source>
        <dbReference type="Proteomes" id="UP000545074"/>
    </source>
</evidence>
<evidence type="ECO:0000313" key="2">
    <source>
        <dbReference type="EMBL" id="MBA6099908.1"/>
    </source>
</evidence>
<proteinExistence type="predicted"/>
<dbReference type="Pfam" id="PF01740">
    <property type="entry name" value="STAS"/>
    <property type="match status" value="1"/>
</dbReference>
<dbReference type="Proteomes" id="UP000545074">
    <property type="component" value="Unassembled WGS sequence"/>
</dbReference>
<dbReference type="PANTHER" id="PTHR33495:SF15">
    <property type="entry name" value="STAS DOMAIN-CONTAINING PROTEIN"/>
    <property type="match status" value="1"/>
</dbReference>
<dbReference type="EMBL" id="JACGCX010000021">
    <property type="protein sequence ID" value="MBA6099908.1"/>
    <property type="molecule type" value="Genomic_DNA"/>
</dbReference>
<sequence>MAVETDFTQAGKTLTIKIKGRFDFSMLQAFRGAYERQPGGHDRVVVDLKDTTHLDSSALGMLLLLRDHAGETVEVEVMNPSSDVRKILAISNFEKLFKIS</sequence>
<dbReference type="InterPro" id="IPR002645">
    <property type="entry name" value="STAS_dom"/>
</dbReference>